<keyword evidence="2" id="KW-0472">Membrane</keyword>
<keyword evidence="3" id="KW-0732">Signal</keyword>
<protein>
    <recommendedName>
        <fullName evidence="6">Mid2 domain-containing protein</fullName>
    </recommendedName>
</protein>
<feature type="region of interest" description="Disordered" evidence="1">
    <location>
        <begin position="335"/>
        <end position="371"/>
    </location>
</feature>
<proteinExistence type="predicted"/>
<evidence type="ECO:0008006" key="6">
    <source>
        <dbReference type="Google" id="ProtNLM"/>
    </source>
</evidence>
<feature type="chain" id="PRO_5034938057" description="Mid2 domain-containing protein" evidence="3">
    <location>
        <begin position="28"/>
        <end position="456"/>
    </location>
</feature>
<feature type="compositionally biased region" description="Gly residues" evidence="1">
    <location>
        <begin position="421"/>
        <end position="435"/>
    </location>
</feature>
<evidence type="ECO:0000256" key="1">
    <source>
        <dbReference type="SAM" id="MobiDB-lite"/>
    </source>
</evidence>
<evidence type="ECO:0000313" key="5">
    <source>
        <dbReference type="Proteomes" id="UP000652219"/>
    </source>
</evidence>
<sequence>MGSLDFSRLPPAAALLLLSSVFTLTDASILLPRQTAAIALRTLDVVDWPLATPAPWLDGLRRRQDTSTNTVCGYIGADPNLPATCSAGSHCAMDASVSAIGCCPNGVACTTGVYTGCVDQSSPTQAVSDPYVFTCQGSNVCYRNTFSGGAFQYGCGSTSEGQTVAATATGVSTTVSITHISGLITRAQTSSSSSSSTSSSSSSTSTGSSSSSSSTSSSSTTSSASSTASETASSTETEKPATSSAAGPPPGAAEGLRRNGAIIGGVVAGAAIFVTIISVAIWMRKRKGRNQRMGPGLGKGPSYVGPVTNQKDFAPVPGQEMFDNAGYGHPSMMPGAHGTTTSISGGRGVNTPAGSSSNGYHPGAAISSGGAAADEVPLTQQNEMEEFQRGFSDAIGRGGADDGARSGSAGGASTGTAATGNGYGAGAPVSSGGGDITDERPLWQQNRRQSRNLMWM</sequence>
<feature type="signal peptide" evidence="3">
    <location>
        <begin position="1"/>
        <end position="27"/>
    </location>
</feature>
<feature type="transmembrane region" description="Helical" evidence="2">
    <location>
        <begin position="261"/>
        <end position="283"/>
    </location>
</feature>
<accession>A0A8H6J2T2</accession>
<dbReference type="AlphaFoldDB" id="A0A8H6J2T2"/>
<organism evidence="4 5">
    <name type="scientific">Colletotrichum sojae</name>
    <dbReference type="NCBI Taxonomy" id="2175907"/>
    <lineage>
        <taxon>Eukaryota</taxon>
        <taxon>Fungi</taxon>
        <taxon>Dikarya</taxon>
        <taxon>Ascomycota</taxon>
        <taxon>Pezizomycotina</taxon>
        <taxon>Sordariomycetes</taxon>
        <taxon>Hypocreomycetidae</taxon>
        <taxon>Glomerellales</taxon>
        <taxon>Glomerellaceae</taxon>
        <taxon>Colletotrichum</taxon>
        <taxon>Colletotrichum orchidearum species complex</taxon>
    </lineage>
</organism>
<feature type="region of interest" description="Disordered" evidence="1">
    <location>
        <begin position="188"/>
        <end position="253"/>
    </location>
</feature>
<keyword evidence="2" id="KW-0812">Transmembrane</keyword>
<gene>
    <name evidence="4" type="ORF">CSOJ01_09715</name>
</gene>
<dbReference type="Proteomes" id="UP000652219">
    <property type="component" value="Unassembled WGS sequence"/>
</dbReference>
<comment type="caution">
    <text evidence="4">The sequence shown here is derived from an EMBL/GenBank/DDBJ whole genome shotgun (WGS) entry which is preliminary data.</text>
</comment>
<reference evidence="4 5" key="1">
    <citation type="journal article" date="2020" name="Phytopathology">
        <title>Genome Sequence Resources of Colletotrichum truncatum, C. plurivorum, C. musicola, and C. sojae: Four Species Pathogenic to Soybean (Glycine max).</title>
        <authorList>
            <person name="Rogerio F."/>
            <person name="Boufleur T.R."/>
            <person name="Ciampi-Guillardi M."/>
            <person name="Sukno S.A."/>
            <person name="Thon M.R."/>
            <person name="Massola Junior N.S."/>
            <person name="Baroncelli R."/>
        </authorList>
    </citation>
    <scope>NUCLEOTIDE SEQUENCE [LARGE SCALE GENOMIC DNA]</scope>
    <source>
        <strain evidence="4 5">LFN0009</strain>
    </source>
</reference>
<dbReference type="EMBL" id="WIGN01000190">
    <property type="protein sequence ID" value="KAF6805148.1"/>
    <property type="molecule type" value="Genomic_DNA"/>
</dbReference>
<keyword evidence="5" id="KW-1185">Reference proteome</keyword>
<feature type="compositionally biased region" description="Low complexity" evidence="1">
    <location>
        <begin position="189"/>
        <end position="246"/>
    </location>
</feature>
<keyword evidence="2" id="KW-1133">Transmembrane helix</keyword>
<evidence type="ECO:0000256" key="3">
    <source>
        <dbReference type="SAM" id="SignalP"/>
    </source>
</evidence>
<name>A0A8H6J2T2_9PEZI</name>
<feature type="region of interest" description="Disordered" evidence="1">
    <location>
        <begin position="393"/>
        <end position="456"/>
    </location>
</feature>
<evidence type="ECO:0000256" key="2">
    <source>
        <dbReference type="SAM" id="Phobius"/>
    </source>
</evidence>
<evidence type="ECO:0000313" key="4">
    <source>
        <dbReference type="EMBL" id="KAF6805148.1"/>
    </source>
</evidence>